<dbReference type="InterPro" id="IPR051834">
    <property type="entry name" value="RING_finger_E3_ligase"/>
</dbReference>
<reference evidence="7 8" key="1">
    <citation type="submission" date="2015-12" db="EMBL/GenBank/DDBJ databases">
        <title>Dictyostelia acquired genes for synthesis and detection of signals that induce cell-type specialization by lateral gene transfer from prokaryotes.</title>
        <authorList>
            <person name="Gloeckner G."/>
            <person name="Schaap P."/>
        </authorList>
    </citation>
    <scope>NUCLEOTIDE SEQUENCE [LARGE SCALE GENOMIC DNA]</scope>
    <source>
        <strain evidence="7 8">TK</strain>
    </source>
</reference>
<keyword evidence="1" id="KW-0479">Metal-binding</keyword>
<dbReference type="GO" id="GO:0005634">
    <property type="term" value="C:nucleus"/>
    <property type="evidence" value="ECO:0007669"/>
    <property type="project" value="TreeGrafter"/>
</dbReference>
<dbReference type="EMBL" id="LODT01000037">
    <property type="protein sequence ID" value="KYQ89969.1"/>
    <property type="molecule type" value="Genomic_DNA"/>
</dbReference>
<feature type="region of interest" description="Disordered" evidence="5">
    <location>
        <begin position="1"/>
        <end position="22"/>
    </location>
</feature>
<dbReference type="InParanoid" id="A0A151Z7M8"/>
<name>A0A151Z7M8_TIELA</name>
<dbReference type="STRING" id="361077.A0A151Z7M8"/>
<protein>
    <recommendedName>
        <fullName evidence="6">RING-type domain-containing protein</fullName>
    </recommendedName>
</protein>
<evidence type="ECO:0000256" key="4">
    <source>
        <dbReference type="PROSITE-ProRule" id="PRU00175"/>
    </source>
</evidence>
<dbReference type="AlphaFoldDB" id="A0A151Z7M8"/>
<dbReference type="OrthoDB" id="1302410at2759"/>
<accession>A0A151Z7M8</accession>
<sequence length="289" mass="33110">MNNNTNNKQTTEPTPSSSCTIQPTTSCKTLENIKNLISQVQGIDDSAAESITEQLVTNYINQIDLILLTLNHSELRPKYFPNWRYGQILDLIDILKSKSTNTDITQPTNFNDIDIPKKHWNEESVQKWCQVIGILDSDIKHIRDNNIKGSWLVLNKDNLEKELKEIQVSANSAFEIYLKFNPNPGTQDQINDLLNREITPEDYELLCLLDSTVKPKTISQDIIEELPTIRYTEQFSQFPSCMICLFNFESNEDLTKLPCSHIFHINCISSWLANASTKCPIDNVPIHDH</sequence>
<dbReference type="Proteomes" id="UP000076078">
    <property type="component" value="Unassembled WGS sequence"/>
</dbReference>
<dbReference type="GO" id="GO:0061630">
    <property type="term" value="F:ubiquitin protein ligase activity"/>
    <property type="evidence" value="ECO:0007669"/>
    <property type="project" value="TreeGrafter"/>
</dbReference>
<feature type="domain" description="RING-type" evidence="6">
    <location>
        <begin position="241"/>
        <end position="283"/>
    </location>
</feature>
<evidence type="ECO:0000259" key="6">
    <source>
        <dbReference type="PROSITE" id="PS50089"/>
    </source>
</evidence>
<proteinExistence type="predicted"/>
<keyword evidence="2 4" id="KW-0863">Zinc-finger</keyword>
<evidence type="ECO:0000313" key="8">
    <source>
        <dbReference type="Proteomes" id="UP000076078"/>
    </source>
</evidence>
<dbReference type="InterPro" id="IPR001841">
    <property type="entry name" value="Znf_RING"/>
</dbReference>
<evidence type="ECO:0000256" key="3">
    <source>
        <dbReference type="ARBA" id="ARBA00022833"/>
    </source>
</evidence>
<comment type="caution">
    <text evidence="7">The sequence shown here is derived from an EMBL/GenBank/DDBJ whole genome shotgun (WGS) entry which is preliminary data.</text>
</comment>
<dbReference type="PROSITE" id="PS50089">
    <property type="entry name" value="ZF_RING_2"/>
    <property type="match status" value="1"/>
</dbReference>
<dbReference type="SMART" id="SM00184">
    <property type="entry name" value="RING"/>
    <property type="match status" value="1"/>
</dbReference>
<dbReference type="Gene3D" id="3.30.40.10">
    <property type="entry name" value="Zinc/RING finger domain, C3HC4 (zinc finger)"/>
    <property type="match status" value="1"/>
</dbReference>
<dbReference type="InterPro" id="IPR013083">
    <property type="entry name" value="Znf_RING/FYVE/PHD"/>
</dbReference>
<evidence type="ECO:0000256" key="1">
    <source>
        <dbReference type="ARBA" id="ARBA00022723"/>
    </source>
</evidence>
<dbReference type="GO" id="GO:0006511">
    <property type="term" value="P:ubiquitin-dependent protein catabolic process"/>
    <property type="evidence" value="ECO:0007669"/>
    <property type="project" value="TreeGrafter"/>
</dbReference>
<dbReference type="SUPFAM" id="SSF57850">
    <property type="entry name" value="RING/U-box"/>
    <property type="match status" value="1"/>
</dbReference>
<evidence type="ECO:0000313" key="7">
    <source>
        <dbReference type="EMBL" id="KYQ89969.1"/>
    </source>
</evidence>
<keyword evidence="3" id="KW-0862">Zinc</keyword>
<dbReference type="Pfam" id="PF13639">
    <property type="entry name" value="zf-RING_2"/>
    <property type="match status" value="1"/>
</dbReference>
<dbReference type="SUPFAM" id="SSF47769">
    <property type="entry name" value="SAM/Pointed domain"/>
    <property type="match status" value="1"/>
</dbReference>
<keyword evidence="8" id="KW-1185">Reference proteome</keyword>
<dbReference type="InterPro" id="IPR013761">
    <property type="entry name" value="SAM/pointed_sf"/>
</dbReference>
<dbReference type="GO" id="GO:0008270">
    <property type="term" value="F:zinc ion binding"/>
    <property type="evidence" value="ECO:0007669"/>
    <property type="project" value="UniProtKB-KW"/>
</dbReference>
<dbReference type="PANTHER" id="PTHR45931:SF3">
    <property type="entry name" value="RING ZINC FINGER-CONTAINING PROTEIN"/>
    <property type="match status" value="1"/>
</dbReference>
<dbReference type="PANTHER" id="PTHR45931">
    <property type="entry name" value="SI:CH211-59O9.10"/>
    <property type="match status" value="1"/>
</dbReference>
<gene>
    <name evidence="7" type="ORF">DLAC_08539</name>
</gene>
<organism evidence="7 8">
    <name type="scientific">Tieghemostelium lacteum</name>
    <name type="common">Slime mold</name>
    <name type="synonym">Dictyostelium lacteum</name>
    <dbReference type="NCBI Taxonomy" id="361077"/>
    <lineage>
        <taxon>Eukaryota</taxon>
        <taxon>Amoebozoa</taxon>
        <taxon>Evosea</taxon>
        <taxon>Eumycetozoa</taxon>
        <taxon>Dictyostelia</taxon>
        <taxon>Dictyosteliales</taxon>
        <taxon>Raperosteliaceae</taxon>
        <taxon>Tieghemostelium</taxon>
    </lineage>
</organism>
<evidence type="ECO:0000256" key="2">
    <source>
        <dbReference type="ARBA" id="ARBA00022771"/>
    </source>
</evidence>
<evidence type="ECO:0000256" key="5">
    <source>
        <dbReference type="SAM" id="MobiDB-lite"/>
    </source>
</evidence>